<keyword evidence="3" id="KW-0804">Transcription</keyword>
<dbReference type="GO" id="GO:0000976">
    <property type="term" value="F:transcription cis-regulatory region binding"/>
    <property type="evidence" value="ECO:0007669"/>
    <property type="project" value="TreeGrafter"/>
</dbReference>
<proteinExistence type="predicted"/>
<dbReference type="SMART" id="SM00354">
    <property type="entry name" value="HTH_LACI"/>
    <property type="match status" value="1"/>
</dbReference>
<dbReference type="GeneID" id="84816864"/>
<dbReference type="InterPro" id="IPR028082">
    <property type="entry name" value="Peripla_BP_I"/>
</dbReference>
<keyword evidence="1" id="KW-0805">Transcription regulation</keyword>
<name>A0A929MSC6_ABIDE</name>
<dbReference type="CDD" id="cd01542">
    <property type="entry name" value="PBP1_TreR-like"/>
    <property type="match status" value="1"/>
</dbReference>
<dbReference type="PRINTS" id="PR00036">
    <property type="entry name" value="HTHLACI"/>
</dbReference>
<accession>A0A929MSC6</accession>
<dbReference type="Proteomes" id="UP000757900">
    <property type="component" value="Unassembled WGS sequence"/>
</dbReference>
<organism evidence="5 6">
    <name type="scientific">Abiotrophia defectiva</name>
    <name type="common">Streptococcus defectivus</name>
    <dbReference type="NCBI Taxonomy" id="46125"/>
    <lineage>
        <taxon>Bacteria</taxon>
        <taxon>Bacillati</taxon>
        <taxon>Bacillota</taxon>
        <taxon>Bacilli</taxon>
        <taxon>Lactobacillales</taxon>
        <taxon>Aerococcaceae</taxon>
        <taxon>Abiotrophia</taxon>
    </lineage>
</organism>
<dbReference type="Pfam" id="PF13377">
    <property type="entry name" value="Peripla_BP_3"/>
    <property type="match status" value="1"/>
</dbReference>
<comment type="caution">
    <text evidence="5">The sequence shown here is derived from an EMBL/GenBank/DDBJ whole genome shotgun (WGS) entry which is preliminary data.</text>
</comment>
<dbReference type="PROSITE" id="PS50932">
    <property type="entry name" value="HTH_LACI_2"/>
    <property type="match status" value="1"/>
</dbReference>
<dbReference type="Gene3D" id="3.40.50.2300">
    <property type="match status" value="2"/>
</dbReference>
<evidence type="ECO:0000313" key="5">
    <source>
        <dbReference type="EMBL" id="MBF0934831.1"/>
    </source>
</evidence>
<reference evidence="5" key="1">
    <citation type="submission" date="2020-04" db="EMBL/GenBank/DDBJ databases">
        <title>Deep metagenomics examines the oral microbiome during advanced dental caries in children, revealing novel taxa and co-occurrences with host molecules.</title>
        <authorList>
            <person name="Baker J.L."/>
            <person name="Morton J.T."/>
            <person name="Dinis M."/>
            <person name="Alvarez R."/>
            <person name="Tran N.C."/>
            <person name="Knight R."/>
            <person name="Edlund A."/>
        </authorList>
    </citation>
    <scope>NUCLEOTIDE SEQUENCE</scope>
    <source>
        <strain evidence="5">JCVI_23_bin.16</strain>
    </source>
</reference>
<dbReference type="AlphaFoldDB" id="A0A929MSC6"/>
<dbReference type="InterPro" id="IPR000843">
    <property type="entry name" value="HTH_LacI"/>
</dbReference>
<dbReference type="CDD" id="cd01392">
    <property type="entry name" value="HTH_LacI"/>
    <property type="match status" value="1"/>
</dbReference>
<dbReference type="EMBL" id="JABZFV010000074">
    <property type="protein sequence ID" value="MBF0934831.1"/>
    <property type="molecule type" value="Genomic_DNA"/>
</dbReference>
<evidence type="ECO:0000256" key="1">
    <source>
        <dbReference type="ARBA" id="ARBA00023015"/>
    </source>
</evidence>
<dbReference type="Gene3D" id="1.10.260.40">
    <property type="entry name" value="lambda repressor-like DNA-binding domains"/>
    <property type="match status" value="1"/>
</dbReference>
<evidence type="ECO:0000256" key="2">
    <source>
        <dbReference type="ARBA" id="ARBA00023125"/>
    </source>
</evidence>
<keyword evidence="2 5" id="KW-0238">DNA-binding</keyword>
<dbReference type="InterPro" id="IPR046335">
    <property type="entry name" value="LacI/GalR-like_sensor"/>
</dbReference>
<feature type="domain" description="HTH lacI-type" evidence="4">
    <location>
        <begin position="2"/>
        <end position="55"/>
    </location>
</feature>
<dbReference type="SUPFAM" id="SSF53822">
    <property type="entry name" value="Periplasmic binding protein-like I"/>
    <property type="match status" value="1"/>
</dbReference>
<dbReference type="RefSeq" id="WP_023391431.1">
    <property type="nucleotide sequence ID" value="NZ_CAJPUI010000025.1"/>
</dbReference>
<dbReference type="GO" id="GO:0003700">
    <property type="term" value="F:DNA-binding transcription factor activity"/>
    <property type="evidence" value="ECO:0007669"/>
    <property type="project" value="TreeGrafter"/>
</dbReference>
<dbReference type="Pfam" id="PF00356">
    <property type="entry name" value="LacI"/>
    <property type="match status" value="1"/>
</dbReference>
<evidence type="ECO:0000313" key="6">
    <source>
        <dbReference type="Proteomes" id="UP000757900"/>
    </source>
</evidence>
<dbReference type="PANTHER" id="PTHR30146">
    <property type="entry name" value="LACI-RELATED TRANSCRIPTIONAL REPRESSOR"/>
    <property type="match status" value="1"/>
</dbReference>
<dbReference type="InterPro" id="IPR010982">
    <property type="entry name" value="Lambda_DNA-bd_dom_sf"/>
</dbReference>
<protein>
    <submittedName>
        <fullName evidence="5">LacI family DNA-binding transcriptional regulator</fullName>
    </submittedName>
</protein>
<sequence>MTTINDIAKLAGVAKSTVSRHLNGGSVSRKTAAKIEAVIKQTGYVPNSFAQSLKAKESRMIGVIIPRLDSFSANCILSEIDEVFRQHNYQVLIINSNFSVSREEEALRTFQVNKMDGVIFLMSHTDNRIIELLENVQVPIVTIGQEFLDENTIYYDEESAGRQLADYLYAMGHRDMDFLTVTTTDPAVGIKRRDAIKQEFLKYGDTSFREYTCGFNLMDGYQVTRDQVLLNKPRLIVGATDIIAIGAMRACLEAGYQVPEQINFAGFGNNVLGSSIYPGLTTVEYPYRHAGYVATKMLLDRIQGHETATKRKLETSLVIRQSVTAV</sequence>
<dbReference type="PANTHER" id="PTHR30146:SF154">
    <property type="entry name" value="TRANSCRIPTION REGULATOR, MEMBER OF GALR FAMILY"/>
    <property type="match status" value="1"/>
</dbReference>
<evidence type="ECO:0000256" key="3">
    <source>
        <dbReference type="ARBA" id="ARBA00023163"/>
    </source>
</evidence>
<dbReference type="SUPFAM" id="SSF47413">
    <property type="entry name" value="lambda repressor-like DNA-binding domains"/>
    <property type="match status" value="1"/>
</dbReference>
<evidence type="ECO:0000259" key="4">
    <source>
        <dbReference type="PROSITE" id="PS50932"/>
    </source>
</evidence>
<gene>
    <name evidence="5" type="ORF">HXK00_04195</name>
</gene>